<dbReference type="RefSeq" id="WP_045105801.1">
    <property type="nucleotide sequence ID" value="NZ_LN681225.1"/>
</dbReference>
<proteinExistence type="predicted"/>
<protein>
    <submittedName>
        <fullName evidence="1">Uncharacterized protein</fullName>
    </submittedName>
</protein>
<organism evidence="1 2">
    <name type="scientific">Legionella hackeliae</name>
    <dbReference type="NCBI Taxonomy" id="449"/>
    <lineage>
        <taxon>Bacteria</taxon>
        <taxon>Pseudomonadati</taxon>
        <taxon>Pseudomonadota</taxon>
        <taxon>Gammaproteobacteria</taxon>
        <taxon>Legionellales</taxon>
        <taxon>Legionellaceae</taxon>
        <taxon>Legionella</taxon>
    </lineage>
</organism>
<name>A0A0A8UTJ9_LEGHA</name>
<dbReference type="STRING" id="449.LHA_1378"/>
<reference evidence="2" key="1">
    <citation type="submission" date="2014-09" db="EMBL/GenBank/DDBJ databases">
        <authorList>
            <person name="Gomez-Valero L."/>
        </authorList>
    </citation>
    <scope>NUCLEOTIDE SEQUENCE [LARGE SCALE GENOMIC DNA]</scope>
    <source>
        <strain evidence="2">ATCC35250</strain>
    </source>
</reference>
<dbReference type="AlphaFoldDB" id="A0A0A8UTJ9"/>
<evidence type="ECO:0000313" key="2">
    <source>
        <dbReference type="Proteomes" id="UP000032803"/>
    </source>
</evidence>
<evidence type="ECO:0000313" key="1">
    <source>
        <dbReference type="EMBL" id="CEK10422.1"/>
    </source>
</evidence>
<dbReference type="HOGENOM" id="CLU_665323_0_0_6"/>
<keyword evidence="2" id="KW-1185">Reference proteome</keyword>
<sequence length="413" mass="47654">MGKTVKKHFEWVVTRLKDNSWNKWDVSKFISEKSQYMHCNYRLQHSHSIHDFCYELNKILDKHLYPNDFMFKLLIKEFGKVNLQYALQLNQIAIDHNLDTPYTYFSILGLILRKPIPDTNLAMELYNQAKERNKLSAFVFARTCEILSKSSYPDGQLVVRLFNEAEDLNMADCYIFSSTLLAVSRTSEPQTEVIIDLLTKAEYYGWDNDINCCCALNGIARSNKPDLPYMMRILEKLQSREEDCSLAYISIIDALVKQKQLKEAETLFTTAVNDGSLKFPTARKRGGQWIVNLHGYSYGTAYIGLSKLLTEFPSHRLSIICGQNSHLKLYKNNAESVVRLAVIRALSEKERAYTPRKGNIGIFDIEPLKARVQYSIQPKKTYPKRFFVKIDSTKSVKQTESETCKLSGLIQQL</sequence>
<dbReference type="Proteomes" id="UP000032803">
    <property type="component" value="Chromosome I"/>
</dbReference>
<dbReference type="KEGG" id="lha:LHA_1378"/>
<dbReference type="EMBL" id="LN681225">
    <property type="protein sequence ID" value="CEK10422.1"/>
    <property type="molecule type" value="Genomic_DNA"/>
</dbReference>
<accession>A0A0A8UTJ9</accession>
<gene>
    <name evidence="1" type="ORF">LHA_1378</name>
</gene>
<dbReference type="SUPFAM" id="SSF81901">
    <property type="entry name" value="HCP-like"/>
    <property type="match status" value="1"/>
</dbReference>
<dbReference type="PATRIC" id="fig|449.7.peg.545"/>